<dbReference type="AlphaFoldDB" id="A0AAD8JLI1"/>
<keyword evidence="2" id="KW-0687">Ribonucleoprotein</keyword>
<reference evidence="2" key="1">
    <citation type="submission" date="2023-02" db="EMBL/GenBank/DDBJ databases">
        <title>Genome of toxic invasive species Heracleum sosnowskyi carries increased number of genes despite the absence of recent whole-genome duplications.</title>
        <authorList>
            <person name="Schelkunov M."/>
            <person name="Shtratnikova V."/>
            <person name="Makarenko M."/>
            <person name="Klepikova A."/>
            <person name="Omelchenko D."/>
            <person name="Novikova G."/>
            <person name="Obukhova E."/>
            <person name="Bogdanov V."/>
            <person name="Penin A."/>
            <person name="Logacheva M."/>
        </authorList>
    </citation>
    <scope>NUCLEOTIDE SEQUENCE</scope>
    <source>
        <strain evidence="2">Hsosn_3</strain>
        <tissue evidence="2">Leaf</tissue>
    </source>
</reference>
<dbReference type="Pfam" id="PF17257">
    <property type="entry name" value="DUF5323"/>
    <property type="match status" value="1"/>
</dbReference>
<feature type="compositionally biased region" description="Basic residues" evidence="1">
    <location>
        <begin position="44"/>
        <end position="59"/>
    </location>
</feature>
<reference evidence="2" key="2">
    <citation type="submission" date="2023-05" db="EMBL/GenBank/DDBJ databases">
        <authorList>
            <person name="Schelkunov M.I."/>
        </authorList>
    </citation>
    <scope>NUCLEOTIDE SEQUENCE</scope>
    <source>
        <strain evidence="2">Hsosn_3</strain>
        <tissue evidence="2">Leaf</tissue>
    </source>
</reference>
<dbReference type="GO" id="GO:0003735">
    <property type="term" value="F:structural constituent of ribosome"/>
    <property type="evidence" value="ECO:0007669"/>
    <property type="project" value="InterPro"/>
</dbReference>
<dbReference type="InterPro" id="IPR020526">
    <property type="entry name" value="Ribosomal_cL38"/>
</dbReference>
<feature type="region of interest" description="Disordered" evidence="1">
    <location>
        <begin position="39"/>
        <end position="68"/>
    </location>
</feature>
<dbReference type="EMBL" id="JAUIZM010000001">
    <property type="protein sequence ID" value="KAK1405614.1"/>
    <property type="molecule type" value="Genomic_DNA"/>
</dbReference>
<dbReference type="Proteomes" id="UP001237642">
    <property type="component" value="Unassembled WGS sequence"/>
</dbReference>
<dbReference type="GO" id="GO:0009507">
    <property type="term" value="C:chloroplast"/>
    <property type="evidence" value="ECO:0007669"/>
    <property type="project" value="InterPro"/>
</dbReference>
<proteinExistence type="predicted"/>
<dbReference type="PANTHER" id="PTHR36798:SF2">
    <property type="entry name" value="LARGE RIBOSOMAL SUBUNIT PROTEIN CL38"/>
    <property type="match status" value="1"/>
</dbReference>
<dbReference type="GO" id="GO:0019843">
    <property type="term" value="F:rRNA binding"/>
    <property type="evidence" value="ECO:0007669"/>
    <property type="project" value="InterPro"/>
</dbReference>
<dbReference type="GO" id="GO:0005840">
    <property type="term" value="C:ribosome"/>
    <property type="evidence" value="ECO:0007669"/>
    <property type="project" value="UniProtKB-KW"/>
</dbReference>
<keyword evidence="2" id="KW-0689">Ribosomal protein</keyword>
<keyword evidence="3" id="KW-1185">Reference proteome</keyword>
<gene>
    <name evidence="2" type="ORF">POM88_005219</name>
</gene>
<protein>
    <submittedName>
        <fullName evidence="2">50S ribosomal protein 6, chloroplastic</fullName>
    </submittedName>
</protein>
<comment type="caution">
    <text evidence="2">The sequence shown here is derived from an EMBL/GenBank/DDBJ whole genome shotgun (WGS) entry which is preliminary data.</text>
</comment>
<evidence type="ECO:0000256" key="1">
    <source>
        <dbReference type="SAM" id="MobiDB-lite"/>
    </source>
</evidence>
<sequence>MSASAIFGCRLFTPPPVCSFPGATTTARPRVEYGGLVIENSSRPQKKATAHHRKSRPKKTQPWDVKRGPCVYPPLPEMPSEWTLVSEENAAAAAAVVAVEAEPVPA</sequence>
<evidence type="ECO:0000313" key="3">
    <source>
        <dbReference type="Proteomes" id="UP001237642"/>
    </source>
</evidence>
<organism evidence="2 3">
    <name type="scientific">Heracleum sosnowskyi</name>
    <dbReference type="NCBI Taxonomy" id="360622"/>
    <lineage>
        <taxon>Eukaryota</taxon>
        <taxon>Viridiplantae</taxon>
        <taxon>Streptophyta</taxon>
        <taxon>Embryophyta</taxon>
        <taxon>Tracheophyta</taxon>
        <taxon>Spermatophyta</taxon>
        <taxon>Magnoliopsida</taxon>
        <taxon>eudicotyledons</taxon>
        <taxon>Gunneridae</taxon>
        <taxon>Pentapetalae</taxon>
        <taxon>asterids</taxon>
        <taxon>campanulids</taxon>
        <taxon>Apiales</taxon>
        <taxon>Apiaceae</taxon>
        <taxon>Apioideae</taxon>
        <taxon>apioid superclade</taxon>
        <taxon>Tordylieae</taxon>
        <taxon>Tordyliinae</taxon>
        <taxon>Heracleum</taxon>
    </lineage>
</organism>
<accession>A0AAD8JLI1</accession>
<dbReference type="GO" id="GO:0006412">
    <property type="term" value="P:translation"/>
    <property type="evidence" value="ECO:0007669"/>
    <property type="project" value="InterPro"/>
</dbReference>
<name>A0AAD8JLI1_9APIA</name>
<evidence type="ECO:0000313" key="2">
    <source>
        <dbReference type="EMBL" id="KAK1405614.1"/>
    </source>
</evidence>
<dbReference type="PANTHER" id="PTHR36798">
    <property type="entry name" value="50S RIBOSOMAL PROTEIN 6, CHLOROPLASTIC"/>
    <property type="match status" value="1"/>
</dbReference>